<keyword evidence="4" id="KW-0804">Transcription</keyword>
<dbReference type="SUPFAM" id="SSF46785">
    <property type="entry name" value="Winged helix' DNA-binding domain"/>
    <property type="match status" value="1"/>
</dbReference>
<dbReference type="PANTHER" id="PTHR30118">
    <property type="entry name" value="HTH-TYPE TRANSCRIPTIONAL REGULATOR LEUO-RELATED"/>
    <property type="match status" value="1"/>
</dbReference>
<dbReference type="PROSITE" id="PS50931">
    <property type="entry name" value="HTH_LYSR"/>
    <property type="match status" value="1"/>
</dbReference>
<dbReference type="Pfam" id="PF00126">
    <property type="entry name" value="HTH_1"/>
    <property type="match status" value="1"/>
</dbReference>
<name>A0ABM8PAG2_9BURK</name>
<sequence length="334" mass="37208">MARRFPGVDAPIYRAVYSYEWRKSTVVRMSREVIDSYLLKVLHTLICEASVSRTAALLGQSQPAISVALRRLRAMTGDPLLVRSGSHMVPTTHALTLIEPTAQALAGIAAVLHPTTAFDPATTRRTFHIGSPDYLDVFFLPAIVDAFQTQAPRARIEFQHLMMVNGGYEHGLESGALDLVIGNWRTPPEHLHLQPLCKDELVCLMRAQHPIKPGRLTREVYQEAAHLAVTTHHAAGLGTIDIELARSGLSRNVTTSLPYFGMAPYVLMRSNLLFTTTRALAAHYCDLLDLRIEPIPGERQALTYYQLWHDRTHRGAAAIWLRHLVALTAKGFAR</sequence>
<dbReference type="Gene3D" id="3.40.190.10">
    <property type="entry name" value="Periplasmic binding protein-like II"/>
    <property type="match status" value="2"/>
</dbReference>
<keyword evidence="7" id="KW-1185">Reference proteome</keyword>
<evidence type="ECO:0000313" key="6">
    <source>
        <dbReference type="EMBL" id="CAD6560789.1"/>
    </source>
</evidence>
<comment type="caution">
    <text evidence="6">The sequence shown here is derived from an EMBL/GenBank/DDBJ whole genome shotgun (WGS) entry which is preliminary data.</text>
</comment>
<reference evidence="6 7" key="1">
    <citation type="submission" date="2020-10" db="EMBL/GenBank/DDBJ databases">
        <authorList>
            <person name="Peeters C."/>
        </authorList>
    </citation>
    <scope>NUCLEOTIDE SEQUENCE [LARGE SCALE GENOMIC DNA]</scope>
    <source>
        <strain evidence="6 7">LMG 27952</strain>
    </source>
</reference>
<dbReference type="Pfam" id="PF03466">
    <property type="entry name" value="LysR_substrate"/>
    <property type="match status" value="1"/>
</dbReference>
<dbReference type="InterPro" id="IPR036388">
    <property type="entry name" value="WH-like_DNA-bd_sf"/>
</dbReference>
<keyword evidence="3" id="KW-0238">DNA-binding</keyword>
<evidence type="ECO:0000256" key="3">
    <source>
        <dbReference type="ARBA" id="ARBA00023125"/>
    </source>
</evidence>
<feature type="domain" description="HTH lysR-type" evidence="5">
    <location>
        <begin position="34"/>
        <end position="91"/>
    </location>
</feature>
<evidence type="ECO:0000256" key="2">
    <source>
        <dbReference type="ARBA" id="ARBA00023015"/>
    </source>
</evidence>
<protein>
    <submittedName>
        <fullName evidence="6">HTH-type transcriptional regulator LeuO</fullName>
    </submittedName>
</protein>
<dbReference type="InterPro" id="IPR000847">
    <property type="entry name" value="LysR_HTH_N"/>
</dbReference>
<evidence type="ECO:0000256" key="1">
    <source>
        <dbReference type="ARBA" id="ARBA00009437"/>
    </source>
</evidence>
<comment type="similarity">
    <text evidence="1">Belongs to the LysR transcriptional regulatory family.</text>
</comment>
<dbReference type="PANTHER" id="PTHR30118:SF15">
    <property type="entry name" value="TRANSCRIPTIONAL REGULATORY PROTEIN"/>
    <property type="match status" value="1"/>
</dbReference>
<evidence type="ECO:0000259" key="5">
    <source>
        <dbReference type="PROSITE" id="PS50931"/>
    </source>
</evidence>
<gene>
    <name evidence="6" type="primary">leuO</name>
    <name evidence="6" type="ORF">LMG27952_07243</name>
</gene>
<dbReference type="Proteomes" id="UP000656319">
    <property type="component" value="Unassembled WGS sequence"/>
</dbReference>
<dbReference type="SUPFAM" id="SSF53850">
    <property type="entry name" value="Periplasmic binding protein-like II"/>
    <property type="match status" value="1"/>
</dbReference>
<evidence type="ECO:0000313" key="7">
    <source>
        <dbReference type="Proteomes" id="UP000656319"/>
    </source>
</evidence>
<dbReference type="EMBL" id="CAJHCQ010000032">
    <property type="protein sequence ID" value="CAD6560789.1"/>
    <property type="molecule type" value="Genomic_DNA"/>
</dbReference>
<organism evidence="6 7">
    <name type="scientific">Paraburkholderia hiiakae</name>
    <dbReference type="NCBI Taxonomy" id="1081782"/>
    <lineage>
        <taxon>Bacteria</taxon>
        <taxon>Pseudomonadati</taxon>
        <taxon>Pseudomonadota</taxon>
        <taxon>Betaproteobacteria</taxon>
        <taxon>Burkholderiales</taxon>
        <taxon>Burkholderiaceae</taxon>
        <taxon>Paraburkholderia</taxon>
    </lineage>
</organism>
<dbReference type="InterPro" id="IPR050389">
    <property type="entry name" value="LysR-type_TF"/>
</dbReference>
<proteinExistence type="inferred from homology"/>
<accession>A0ABM8PAG2</accession>
<evidence type="ECO:0000256" key="4">
    <source>
        <dbReference type="ARBA" id="ARBA00023163"/>
    </source>
</evidence>
<dbReference type="InterPro" id="IPR005119">
    <property type="entry name" value="LysR_subst-bd"/>
</dbReference>
<dbReference type="InterPro" id="IPR036390">
    <property type="entry name" value="WH_DNA-bd_sf"/>
</dbReference>
<dbReference type="Gene3D" id="1.10.10.10">
    <property type="entry name" value="Winged helix-like DNA-binding domain superfamily/Winged helix DNA-binding domain"/>
    <property type="match status" value="1"/>
</dbReference>
<keyword evidence="2" id="KW-0805">Transcription regulation</keyword>